<feature type="domain" description="Primase C-terminal 1" evidence="2">
    <location>
        <begin position="216"/>
        <end position="276"/>
    </location>
</feature>
<keyword evidence="5" id="KW-1185">Reference proteome</keyword>
<protein>
    <submittedName>
        <fullName evidence="4">DNA primase</fullName>
    </submittedName>
</protein>
<dbReference type="InterPro" id="IPR015330">
    <property type="entry name" value="DNA_primase/pol_bifunc_N"/>
</dbReference>
<feature type="region of interest" description="Disordered" evidence="1">
    <location>
        <begin position="183"/>
        <end position="207"/>
    </location>
</feature>
<dbReference type="AlphaFoldDB" id="A0A5M8Q976"/>
<proteinExistence type="predicted"/>
<accession>A0A5M8Q976</accession>
<dbReference type="OrthoDB" id="3218228at2"/>
<dbReference type="Proteomes" id="UP000323221">
    <property type="component" value="Unassembled WGS sequence"/>
</dbReference>
<comment type="caution">
    <text evidence="4">The sequence shown here is derived from an EMBL/GenBank/DDBJ whole genome shotgun (WGS) entry which is preliminary data.</text>
</comment>
<dbReference type="CDD" id="cd04859">
    <property type="entry name" value="Prim_Pol"/>
    <property type="match status" value="1"/>
</dbReference>
<dbReference type="InterPro" id="IPR014820">
    <property type="entry name" value="PriCT_1"/>
</dbReference>
<dbReference type="RefSeq" id="WP_146357758.1">
    <property type="nucleotide sequence ID" value="NZ_VOIR01000016.1"/>
</dbReference>
<evidence type="ECO:0000256" key="1">
    <source>
        <dbReference type="SAM" id="MobiDB-lite"/>
    </source>
</evidence>
<dbReference type="Pfam" id="PF09250">
    <property type="entry name" value="Prim-Pol"/>
    <property type="match status" value="1"/>
</dbReference>
<sequence>MVAPSAFAALFDRLDGLPLPVAARELARAGVPVFPCVPGEKTPLVPSGFRRATTDPRRVAGWWRWQPGANIGIPTGAASGLVVIDVDVHGVDGYAAYARAARAGLIPAPLATVTTPTGGRHAYFPAIPAKVQRSWAVGKAGVDCRGDGGYVIAPPSLLRLDGASVSYRVEQVASGAVEPVDAGRLRDFLDPPPPRRPAREGQPVAGREDADRLAAWLSRQVKGDRNYKLFWAACRLAEGNVPVADALDALVRAEQPDFGEREITRTVYSAYRSVGVGAARRERTAAPASPPAGGLARRDPGLRVDAARGLG</sequence>
<feature type="compositionally biased region" description="Basic and acidic residues" evidence="1">
    <location>
        <begin position="296"/>
        <end position="311"/>
    </location>
</feature>
<gene>
    <name evidence="4" type="ORF">FQ330_11425</name>
</gene>
<name>A0A5M8Q976_9MICO</name>
<evidence type="ECO:0000313" key="4">
    <source>
        <dbReference type="EMBL" id="KAA6431416.1"/>
    </source>
</evidence>
<evidence type="ECO:0000313" key="5">
    <source>
        <dbReference type="Proteomes" id="UP000323221"/>
    </source>
</evidence>
<organism evidence="4 5">
    <name type="scientific">Agrococcus sediminis</name>
    <dbReference type="NCBI Taxonomy" id="2599924"/>
    <lineage>
        <taxon>Bacteria</taxon>
        <taxon>Bacillati</taxon>
        <taxon>Actinomycetota</taxon>
        <taxon>Actinomycetes</taxon>
        <taxon>Micrococcales</taxon>
        <taxon>Microbacteriaceae</taxon>
        <taxon>Agrococcus</taxon>
    </lineage>
</organism>
<reference evidence="4 5" key="1">
    <citation type="submission" date="2019-08" db="EMBL/GenBank/DDBJ databases">
        <title>Agrococcus lahaulensis sp. nov., isolated from a cold desert of the Indian Himalayas.</title>
        <authorList>
            <person name="Qu J.H."/>
        </authorList>
    </citation>
    <scope>NUCLEOTIDE SEQUENCE [LARGE SCALE GENOMIC DNA]</scope>
    <source>
        <strain evidence="4 5">NS18</strain>
    </source>
</reference>
<feature type="region of interest" description="Disordered" evidence="1">
    <location>
        <begin position="281"/>
        <end position="311"/>
    </location>
</feature>
<dbReference type="SUPFAM" id="SSF56747">
    <property type="entry name" value="Prim-pol domain"/>
    <property type="match status" value="1"/>
</dbReference>
<feature type="domain" description="DNA primase/polymerase bifunctional N-terminal" evidence="3">
    <location>
        <begin position="23"/>
        <end position="250"/>
    </location>
</feature>
<dbReference type="Pfam" id="PF08708">
    <property type="entry name" value="PriCT_1"/>
    <property type="match status" value="1"/>
</dbReference>
<dbReference type="EMBL" id="VOIR01000016">
    <property type="protein sequence ID" value="KAA6431416.1"/>
    <property type="molecule type" value="Genomic_DNA"/>
</dbReference>
<evidence type="ECO:0000259" key="2">
    <source>
        <dbReference type="SMART" id="SM00942"/>
    </source>
</evidence>
<evidence type="ECO:0000259" key="3">
    <source>
        <dbReference type="SMART" id="SM00943"/>
    </source>
</evidence>
<dbReference type="SMART" id="SM00942">
    <property type="entry name" value="PriCT_1"/>
    <property type="match status" value="1"/>
</dbReference>
<dbReference type="SMART" id="SM00943">
    <property type="entry name" value="Prim-Pol"/>
    <property type="match status" value="1"/>
</dbReference>